<dbReference type="OrthoDB" id="7865033at2"/>
<name>A0A2S6HXD8_9FIRM</name>
<dbReference type="EMBL" id="PTJA01000002">
    <property type="protein sequence ID" value="PPK82671.1"/>
    <property type="molecule type" value="Genomic_DNA"/>
</dbReference>
<dbReference type="PANTHER" id="PTHR46558:SF11">
    <property type="entry name" value="HTH-TYPE TRANSCRIPTIONAL REGULATOR XRE"/>
    <property type="match status" value="1"/>
</dbReference>
<proteinExistence type="predicted"/>
<sequence>MPLNSVIREKRKEAGLTQEEIADYLGVSAPAVSKWEKGSTSPDITLLPALARLLKIDINTLLCFDTEPDKEEVSQICKAIMDVIHKEGFETGFLLTMEKIREYPTCGHFIHTAAALLDGAMLMTDMSSGEKMKYSSHIISLYEQAAKYGDEQTRRQANFMLASHYTRIGESDKAQKLLDLLPEQSAIDKLPLMAEILITQGKTEKAGELLERRLLMAVQEIQLLLIKLSDIALKEGHSQDATKISERSAKLAELFCLQEYDTYAAPLQTAIDQKNVSESITLLNSMLASLLHPGELNNSLLYRHISMPSHTAEIRKKLMKVILSELEDGDQYSYLHSNEEFKELIKKYQSALVR</sequence>
<dbReference type="Pfam" id="PF01381">
    <property type="entry name" value="HTH_3"/>
    <property type="match status" value="1"/>
</dbReference>
<keyword evidence="1 3" id="KW-0238">DNA-binding</keyword>
<dbReference type="SUPFAM" id="SSF47413">
    <property type="entry name" value="lambda repressor-like DNA-binding domains"/>
    <property type="match status" value="1"/>
</dbReference>
<dbReference type="Gene3D" id="1.10.260.40">
    <property type="entry name" value="lambda repressor-like DNA-binding domains"/>
    <property type="match status" value="1"/>
</dbReference>
<accession>A0A2S6HXD8</accession>
<protein>
    <submittedName>
        <fullName evidence="3">DNA-binding XRE family transcriptional regulator</fullName>
    </submittedName>
</protein>
<dbReference type="InterPro" id="IPR010982">
    <property type="entry name" value="Lambda_DNA-bd_dom_sf"/>
</dbReference>
<organism evidence="3 4">
    <name type="scientific">Lacrimispora xylanisolvens</name>
    <dbReference type="NCBI Taxonomy" id="384636"/>
    <lineage>
        <taxon>Bacteria</taxon>
        <taxon>Bacillati</taxon>
        <taxon>Bacillota</taxon>
        <taxon>Clostridia</taxon>
        <taxon>Lachnospirales</taxon>
        <taxon>Lachnospiraceae</taxon>
        <taxon>Lacrimispora</taxon>
    </lineage>
</organism>
<evidence type="ECO:0000313" key="3">
    <source>
        <dbReference type="EMBL" id="PPK82671.1"/>
    </source>
</evidence>
<keyword evidence="4" id="KW-1185">Reference proteome</keyword>
<dbReference type="SMART" id="SM00530">
    <property type="entry name" value="HTH_XRE"/>
    <property type="match status" value="1"/>
</dbReference>
<evidence type="ECO:0000313" key="4">
    <source>
        <dbReference type="Proteomes" id="UP000237749"/>
    </source>
</evidence>
<dbReference type="CDD" id="cd00093">
    <property type="entry name" value="HTH_XRE"/>
    <property type="match status" value="1"/>
</dbReference>
<dbReference type="RefSeq" id="WP_104435378.1">
    <property type="nucleotide sequence ID" value="NZ_PTJA01000002.1"/>
</dbReference>
<evidence type="ECO:0000259" key="2">
    <source>
        <dbReference type="PROSITE" id="PS50943"/>
    </source>
</evidence>
<dbReference type="GO" id="GO:0003677">
    <property type="term" value="F:DNA binding"/>
    <property type="evidence" value="ECO:0007669"/>
    <property type="project" value="UniProtKB-KW"/>
</dbReference>
<comment type="caution">
    <text evidence="3">The sequence shown here is derived from an EMBL/GenBank/DDBJ whole genome shotgun (WGS) entry which is preliminary data.</text>
</comment>
<dbReference type="AlphaFoldDB" id="A0A2S6HXD8"/>
<gene>
    <name evidence="3" type="ORF">BXY41_102361</name>
</gene>
<dbReference type="PROSITE" id="PS50943">
    <property type="entry name" value="HTH_CROC1"/>
    <property type="match status" value="1"/>
</dbReference>
<feature type="domain" description="HTH cro/C1-type" evidence="2">
    <location>
        <begin position="7"/>
        <end position="61"/>
    </location>
</feature>
<dbReference type="InterPro" id="IPR001387">
    <property type="entry name" value="Cro/C1-type_HTH"/>
</dbReference>
<evidence type="ECO:0000256" key="1">
    <source>
        <dbReference type="ARBA" id="ARBA00023125"/>
    </source>
</evidence>
<dbReference type="Proteomes" id="UP000237749">
    <property type="component" value="Unassembled WGS sequence"/>
</dbReference>
<reference evidence="3 4" key="1">
    <citation type="submission" date="2018-02" db="EMBL/GenBank/DDBJ databases">
        <title>Genomic Encyclopedia of Archaeal and Bacterial Type Strains, Phase II (KMG-II): from individual species to whole genera.</title>
        <authorList>
            <person name="Goeker M."/>
        </authorList>
    </citation>
    <scope>NUCLEOTIDE SEQUENCE [LARGE SCALE GENOMIC DNA]</scope>
    <source>
        <strain evidence="3 4">DSM 3808</strain>
    </source>
</reference>
<dbReference type="PANTHER" id="PTHR46558">
    <property type="entry name" value="TRACRIPTIONAL REGULATORY PROTEIN-RELATED-RELATED"/>
    <property type="match status" value="1"/>
</dbReference>